<dbReference type="PANTHER" id="PTHR34817:SF1">
    <property type="entry name" value="NUCLEOTIDYLTRANSFERASE"/>
    <property type="match status" value="1"/>
</dbReference>
<dbReference type="GO" id="GO:0016740">
    <property type="term" value="F:transferase activity"/>
    <property type="evidence" value="ECO:0007669"/>
    <property type="project" value="UniProtKB-KW"/>
</dbReference>
<dbReference type="Pfam" id="PF10127">
    <property type="entry name" value="RlaP"/>
    <property type="match status" value="1"/>
</dbReference>
<evidence type="ECO:0000313" key="2">
    <source>
        <dbReference type="Proteomes" id="UP000536604"/>
    </source>
</evidence>
<dbReference type="PANTHER" id="PTHR34817">
    <property type="entry name" value="NUCLEOTIDYLTRANSFERASE"/>
    <property type="match status" value="1"/>
</dbReference>
<dbReference type="RefSeq" id="WP_184290800.1">
    <property type="nucleotide sequence ID" value="NZ_JACHJO010000005.1"/>
</dbReference>
<accession>A0A841IU75</accession>
<dbReference type="AlphaFoldDB" id="A0A841IU75"/>
<name>A0A841IU75_9ACTN</name>
<protein>
    <submittedName>
        <fullName evidence="1">Putative nucleotidyltransferase</fullName>
    </submittedName>
</protein>
<keyword evidence="2" id="KW-1185">Reference proteome</keyword>
<organism evidence="1 2">
    <name type="scientific">Nocardiopsis algeriensis</name>
    <dbReference type="NCBI Taxonomy" id="1478215"/>
    <lineage>
        <taxon>Bacteria</taxon>
        <taxon>Bacillati</taxon>
        <taxon>Actinomycetota</taxon>
        <taxon>Actinomycetes</taxon>
        <taxon>Streptosporangiales</taxon>
        <taxon>Nocardiopsidaceae</taxon>
        <taxon>Nocardiopsis</taxon>
    </lineage>
</organism>
<keyword evidence="1" id="KW-0808">Transferase</keyword>
<dbReference type="EMBL" id="JACHJO010000005">
    <property type="protein sequence ID" value="MBB6120105.1"/>
    <property type="molecule type" value="Genomic_DNA"/>
</dbReference>
<dbReference type="InterPro" id="IPR018775">
    <property type="entry name" value="RlaP"/>
</dbReference>
<comment type="caution">
    <text evidence="1">The sequence shown here is derived from an EMBL/GenBank/DDBJ whole genome shotgun (WGS) entry which is preliminary data.</text>
</comment>
<evidence type="ECO:0000313" key="1">
    <source>
        <dbReference type="EMBL" id="MBB6120105.1"/>
    </source>
</evidence>
<sequence>MKHSTPEFAHIAAHGTVLRCQVGSGVHGLALPGQGDRDEMGICVEPPEYVIGLRTFEQYIHRTRPEHTRSGSGDLDLTVYSLRKWMRLALDGNPTVLLPLFAPDHELTDTNDIGHDLRANTHRIVSRRTGERFLGYLRAQRDRMADLRGGRHTNRPELVAEHGFDTKYAYHMVRLGLQGVELMETGRLTLPLPEPDRTWLMDLRRGRRTRDEALERTSELEERLLALCRTSPLPAEPDRAWADRWLVEAYRRSWDRNRAGHNGTRRDPAPKGG</sequence>
<gene>
    <name evidence="1" type="ORF">FHS13_002056</name>
</gene>
<reference evidence="1 2" key="1">
    <citation type="submission" date="2020-08" db="EMBL/GenBank/DDBJ databases">
        <title>Genomic Encyclopedia of Type Strains, Phase III (KMG-III): the genomes of soil and plant-associated and newly described type strains.</title>
        <authorList>
            <person name="Whitman W."/>
        </authorList>
    </citation>
    <scope>NUCLEOTIDE SEQUENCE [LARGE SCALE GENOMIC DNA]</scope>
    <source>
        <strain evidence="1 2">CECT 8712</strain>
    </source>
</reference>
<dbReference type="Proteomes" id="UP000536604">
    <property type="component" value="Unassembled WGS sequence"/>
</dbReference>
<proteinExistence type="predicted"/>